<keyword evidence="4" id="KW-1185">Reference proteome</keyword>
<dbReference type="Pfam" id="PF09077">
    <property type="entry name" value="Phage-MuB_C"/>
    <property type="match status" value="1"/>
</dbReference>
<evidence type="ECO:0000313" key="3">
    <source>
        <dbReference type="EMBL" id="MEH0098057.1"/>
    </source>
</evidence>
<proteinExistence type="predicted"/>
<protein>
    <submittedName>
        <fullName evidence="3">AAA family ATPase</fullName>
    </submittedName>
</protein>
<dbReference type="InterPro" id="IPR010982">
    <property type="entry name" value="Lambda_DNA-bd_dom_sf"/>
</dbReference>
<organism evidence="3 4">
    <name type="scientific">Pannonibacter anstelovis</name>
    <dbReference type="NCBI Taxonomy" id="3121537"/>
    <lineage>
        <taxon>Bacteria</taxon>
        <taxon>Pseudomonadati</taxon>
        <taxon>Pseudomonadota</taxon>
        <taxon>Alphaproteobacteria</taxon>
        <taxon>Hyphomicrobiales</taxon>
        <taxon>Stappiaceae</taxon>
        <taxon>Pannonibacter</taxon>
    </lineage>
</organism>
<evidence type="ECO:0000259" key="1">
    <source>
        <dbReference type="Pfam" id="PF09077"/>
    </source>
</evidence>
<dbReference type="InterPro" id="IPR052026">
    <property type="entry name" value="ExeA_AAA_ATPase_DNA-bind"/>
</dbReference>
<accession>A0ABU7ZU47</accession>
<name>A0ABU7ZU47_9HYPH</name>
<dbReference type="Pfam" id="PF13401">
    <property type="entry name" value="AAA_22"/>
    <property type="match status" value="1"/>
</dbReference>
<dbReference type="Gene3D" id="3.40.50.300">
    <property type="entry name" value="P-loop containing nucleotide triphosphate hydrolases"/>
    <property type="match status" value="1"/>
</dbReference>
<dbReference type="RefSeq" id="WP_334252389.1">
    <property type="nucleotide sequence ID" value="NZ_JBAKBE010000011.1"/>
</dbReference>
<sequence length="324" mass="35372">MAVNAVKEALSDSQVEEIRAAVRTIMQTEGLSQADVARGADIPYGTFTPWLSGKYAGDNAALALRVQRWIGSREGERRVINLALAEPDFVETPTAVEILNLLQWAKSAPGITLITVGSGMGKSACTRYFQAQNPHAYRIVMRPSTSGIHSMMSEIAQTLGVTERNPAKLTRAIGDKLRRNGRHTLIMVDEAQNLSDAAVDELRHYLDEYGCGIALLGNEDVQTRWGRATPKEGYGQLHRRIGARLRRLRPLPEDIDTYLAGWGVTDREVIKLLRVIGKKPGALGQIRETLLMANILAAGNGRSITGADITAAWANRGGEHVEAL</sequence>
<dbReference type="Gene3D" id="1.10.1180.10">
    <property type="entry name" value="B transposition protein, C-terminal domain"/>
    <property type="match status" value="1"/>
</dbReference>
<dbReference type="InterPro" id="IPR027417">
    <property type="entry name" value="P-loop_NTPase"/>
</dbReference>
<dbReference type="InterPro" id="IPR049945">
    <property type="entry name" value="AAA_22"/>
</dbReference>
<feature type="domain" description="B transposition protein C-terminal" evidence="1">
    <location>
        <begin position="240"/>
        <end position="314"/>
    </location>
</feature>
<dbReference type="PANTHER" id="PTHR35894">
    <property type="entry name" value="GENERAL SECRETION PATHWAY PROTEIN A-RELATED"/>
    <property type="match status" value="1"/>
</dbReference>
<dbReference type="InterPro" id="IPR009084">
    <property type="entry name" value="B_transpositn_C"/>
</dbReference>
<dbReference type="SUPFAM" id="SSF47681">
    <property type="entry name" value="C-terminal domain of B transposition protein"/>
    <property type="match status" value="1"/>
</dbReference>
<dbReference type="EMBL" id="JBAKBE010000011">
    <property type="protein sequence ID" value="MEH0098057.1"/>
    <property type="molecule type" value="Genomic_DNA"/>
</dbReference>
<dbReference type="InterPro" id="IPR036733">
    <property type="entry name" value="B_transposit_C_sf"/>
</dbReference>
<dbReference type="Proteomes" id="UP001380822">
    <property type="component" value="Unassembled WGS sequence"/>
</dbReference>
<reference evidence="3 4" key="1">
    <citation type="submission" date="2024-02" db="EMBL/GenBank/DDBJ databases">
        <title>A new putative Pannonibacter species isolated from two cases of bloodstream infections in paediatric patients.</title>
        <authorList>
            <person name="Castellana S."/>
            <person name="De Laurentiis V."/>
            <person name="Grassi M."/>
            <person name="De Leonardis F."/>
            <person name="Mosca A."/>
            <person name="De Carlo C."/>
            <person name="Sparapano E."/>
            <person name="Ronga L."/>
            <person name="Santacroce L."/>
            <person name="Chironna M."/>
            <person name="De Robertis A."/>
            <person name="Bianco A."/>
            <person name="Del Sambro L."/>
            <person name="Capozzi L."/>
            <person name="Parisi A."/>
        </authorList>
    </citation>
    <scope>NUCLEOTIDE SEQUENCE [LARGE SCALE GENOMIC DNA]</scope>
    <source>
        <strain evidence="3 4">Pt2</strain>
    </source>
</reference>
<dbReference type="PANTHER" id="PTHR35894:SF5">
    <property type="entry name" value="MU-LIKE PROPHAGE FLUMU DNA TRANSPOSITION PROTEIN B"/>
    <property type="match status" value="1"/>
</dbReference>
<evidence type="ECO:0000313" key="4">
    <source>
        <dbReference type="Proteomes" id="UP001380822"/>
    </source>
</evidence>
<gene>
    <name evidence="3" type="ORF">V6L76_17475</name>
</gene>
<comment type="caution">
    <text evidence="3">The sequence shown here is derived from an EMBL/GenBank/DDBJ whole genome shotgun (WGS) entry which is preliminary data.</text>
</comment>
<dbReference type="SUPFAM" id="SSF52540">
    <property type="entry name" value="P-loop containing nucleoside triphosphate hydrolases"/>
    <property type="match status" value="1"/>
</dbReference>
<dbReference type="Gene3D" id="1.10.260.40">
    <property type="entry name" value="lambda repressor-like DNA-binding domains"/>
    <property type="match status" value="1"/>
</dbReference>
<feature type="domain" description="ORC1/DEAH AAA+ ATPase" evidence="2">
    <location>
        <begin position="108"/>
        <end position="223"/>
    </location>
</feature>
<evidence type="ECO:0000259" key="2">
    <source>
        <dbReference type="Pfam" id="PF13401"/>
    </source>
</evidence>